<keyword evidence="2" id="KW-1185">Reference proteome</keyword>
<evidence type="ECO:0000313" key="1">
    <source>
        <dbReference type="EMBL" id="CAG8840898.1"/>
    </source>
</evidence>
<dbReference type="EMBL" id="CAJVQC010128205">
    <property type="protein sequence ID" value="CAG8840898.1"/>
    <property type="molecule type" value="Genomic_DNA"/>
</dbReference>
<name>A0ACA9SIH4_9GLOM</name>
<sequence length="122" mass="14079">TWGSADEHQIRRKSPGLSIHVSEFICESIGRLCLSEEDKVINDLLPNNERIPYNEACVVMYSGSNRDGWWTHEDLMKQVVERAIPIFEQTHPGKTALFMFDNSCSHNAYAERGLWIENLQKK</sequence>
<dbReference type="Proteomes" id="UP000789920">
    <property type="component" value="Unassembled WGS sequence"/>
</dbReference>
<protein>
    <submittedName>
        <fullName evidence="1">8845_t:CDS:1</fullName>
    </submittedName>
</protein>
<evidence type="ECO:0000313" key="2">
    <source>
        <dbReference type="Proteomes" id="UP000789920"/>
    </source>
</evidence>
<feature type="non-terminal residue" evidence="1">
    <location>
        <position position="1"/>
    </location>
</feature>
<comment type="caution">
    <text evidence="1">The sequence shown here is derived from an EMBL/GenBank/DDBJ whole genome shotgun (WGS) entry which is preliminary data.</text>
</comment>
<organism evidence="1 2">
    <name type="scientific">Racocetra persica</name>
    <dbReference type="NCBI Taxonomy" id="160502"/>
    <lineage>
        <taxon>Eukaryota</taxon>
        <taxon>Fungi</taxon>
        <taxon>Fungi incertae sedis</taxon>
        <taxon>Mucoromycota</taxon>
        <taxon>Glomeromycotina</taxon>
        <taxon>Glomeromycetes</taxon>
        <taxon>Diversisporales</taxon>
        <taxon>Gigasporaceae</taxon>
        <taxon>Racocetra</taxon>
    </lineage>
</organism>
<reference evidence="1" key="1">
    <citation type="submission" date="2021-06" db="EMBL/GenBank/DDBJ databases">
        <authorList>
            <person name="Kallberg Y."/>
            <person name="Tangrot J."/>
            <person name="Rosling A."/>
        </authorList>
    </citation>
    <scope>NUCLEOTIDE SEQUENCE</scope>
    <source>
        <strain evidence="1">MA461A</strain>
    </source>
</reference>
<feature type="non-terminal residue" evidence="1">
    <location>
        <position position="122"/>
    </location>
</feature>
<gene>
    <name evidence="1" type="ORF">RPERSI_LOCUS31626</name>
</gene>
<accession>A0ACA9SIH4</accession>
<proteinExistence type="predicted"/>